<dbReference type="RefSeq" id="WP_277191280.1">
    <property type="nucleotide sequence ID" value="NZ_JAROAV010000012.1"/>
</dbReference>
<evidence type="ECO:0000313" key="3">
    <source>
        <dbReference type="Proteomes" id="UP001528912"/>
    </source>
</evidence>
<accession>A0ABT6C694</accession>
<feature type="compositionally biased region" description="Low complexity" evidence="1">
    <location>
        <begin position="104"/>
        <end position="113"/>
    </location>
</feature>
<keyword evidence="3" id="KW-1185">Reference proteome</keyword>
<sequence length="146" mass="14396">MYRTGDSDGERQPGESTVALEPSWFPWPRGPGGQCGPRLVRVGLGQLQVRVGVGVRVGVSFGLGGLEVVTGGGVEVVRVRLVDDFVVVGASTGSADPISGSSGGVSVAVQSGAGEDGAGVDAPVTGGVEEADGATSARVGFGRDGS</sequence>
<dbReference type="EMBL" id="JAROAV010000012">
    <property type="protein sequence ID" value="MDF8263589.1"/>
    <property type="molecule type" value="Genomic_DNA"/>
</dbReference>
<gene>
    <name evidence="2" type="ORF">P4R38_04930</name>
</gene>
<dbReference type="Proteomes" id="UP001528912">
    <property type="component" value="Unassembled WGS sequence"/>
</dbReference>
<name>A0ABT6C694_9MICO</name>
<feature type="region of interest" description="Disordered" evidence="1">
    <location>
        <begin position="1"/>
        <end position="27"/>
    </location>
</feature>
<proteinExistence type="predicted"/>
<reference evidence="2 3" key="1">
    <citation type="submission" date="2023-03" db="EMBL/GenBank/DDBJ databases">
        <title>YIM 133296 draft genome.</title>
        <authorList>
            <person name="Xiong L."/>
        </authorList>
    </citation>
    <scope>NUCLEOTIDE SEQUENCE [LARGE SCALE GENOMIC DNA]</scope>
    <source>
        <strain evidence="2 3">YIM 133296</strain>
    </source>
</reference>
<feature type="region of interest" description="Disordered" evidence="1">
    <location>
        <begin position="91"/>
        <end position="146"/>
    </location>
</feature>
<evidence type="ECO:0000256" key="1">
    <source>
        <dbReference type="SAM" id="MobiDB-lite"/>
    </source>
</evidence>
<comment type="caution">
    <text evidence="2">The sequence shown here is derived from an EMBL/GenBank/DDBJ whole genome shotgun (WGS) entry which is preliminary data.</text>
</comment>
<evidence type="ECO:0000313" key="2">
    <source>
        <dbReference type="EMBL" id="MDF8263589.1"/>
    </source>
</evidence>
<organism evidence="2 3">
    <name type="scientific">Luteipulveratus flavus</name>
    <dbReference type="NCBI Taxonomy" id="3031728"/>
    <lineage>
        <taxon>Bacteria</taxon>
        <taxon>Bacillati</taxon>
        <taxon>Actinomycetota</taxon>
        <taxon>Actinomycetes</taxon>
        <taxon>Micrococcales</taxon>
        <taxon>Dermacoccaceae</taxon>
        <taxon>Luteipulveratus</taxon>
    </lineage>
</organism>
<feature type="compositionally biased region" description="Basic and acidic residues" evidence="1">
    <location>
        <begin position="1"/>
        <end position="13"/>
    </location>
</feature>
<protein>
    <submittedName>
        <fullName evidence="2">Uncharacterized protein</fullName>
    </submittedName>
</protein>